<dbReference type="VEuPathDB" id="FungiDB:ACJ73_01119"/>
<name>A0A1J9QG51_9EURO</name>
<sequence>MDQPIMSHQKRHAHPRMGSQIAKHEPVRVVFAAKASRTLAYSSSINCGVDHNNPSFPSDSSVIIPPSLPINPRLLDMPAMQDKLSQISVSGGSIHVIFHFATSIHQIASVDKLVRESGALTYAKEVLVLELLVSLVKENLNVDDETARQVLINSTEIGELLKPDTVWRSGTSVPQPSFLL</sequence>
<keyword evidence="3" id="KW-1185">Reference proteome</keyword>
<dbReference type="SMART" id="SM01312">
    <property type="entry name" value="RTC4"/>
    <property type="match status" value="1"/>
</dbReference>
<dbReference type="Proteomes" id="UP000242791">
    <property type="component" value="Unassembled WGS sequence"/>
</dbReference>
<evidence type="ECO:0000313" key="3">
    <source>
        <dbReference type="Proteomes" id="UP000242791"/>
    </source>
</evidence>
<dbReference type="AlphaFoldDB" id="A0A1J9QG51"/>
<dbReference type="EMBL" id="LGTZ01000093">
    <property type="protein sequence ID" value="OJD27480.1"/>
    <property type="molecule type" value="Genomic_DNA"/>
</dbReference>
<evidence type="ECO:0000313" key="2">
    <source>
        <dbReference type="EMBL" id="OJD27480.1"/>
    </source>
</evidence>
<proteinExistence type="predicted"/>
<evidence type="ECO:0000259" key="1">
    <source>
        <dbReference type="SMART" id="SM01312"/>
    </source>
</evidence>
<accession>A0A1J9QG51</accession>
<protein>
    <recommendedName>
        <fullName evidence="1">Restriction of telomere capping protein 4 C-terminal domain-containing protein</fullName>
    </recommendedName>
</protein>
<comment type="caution">
    <text evidence="2">The sequence shown here is derived from an EMBL/GenBank/DDBJ whole genome shotgun (WGS) entry which is preliminary data.</text>
</comment>
<gene>
    <name evidence="2" type="ORF">ACJ73_01119</name>
</gene>
<dbReference type="STRING" id="1658174.A0A1J9QG51"/>
<dbReference type="Pfam" id="PF14474">
    <property type="entry name" value="RTC4"/>
    <property type="match status" value="1"/>
</dbReference>
<reference evidence="2 3" key="1">
    <citation type="submission" date="2015-08" db="EMBL/GenBank/DDBJ databases">
        <title>Emmonsia species relationships and genome sequence.</title>
        <authorList>
            <person name="Cuomo C.A."/>
            <person name="Schwartz I.S."/>
            <person name="Kenyon C."/>
            <person name="De Hoog G.S."/>
            <person name="Govender N.P."/>
            <person name="Botha A."/>
            <person name="Moreno L."/>
            <person name="De Vries M."/>
            <person name="Munoz J.F."/>
            <person name="Stielow J.B."/>
        </authorList>
    </citation>
    <scope>NUCLEOTIDE SEQUENCE [LARGE SCALE GENOMIC DNA]</scope>
    <source>
        <strain evidence="2 3">EI222</strain>
    </source>
</reference>
<dbReference type="InterPro" id="IPR028094">
    <property type="entry name" value="RTC4_C"/>
</dbReference>
<feature type="domain" description="Restriction of telomere capping protein 4 C-terminal" evidence="1">
    <location>
        <begin position="74"/>
        <end position="164"/>
    </location>
</feature>
<organism evidence="2 3">
    <name type="scientific">Blastomyces percursus</name>
    <dbReference type="NCBI Taxonomy" id="1658174"/>
    <lineage>
        <taxon>Eukaryota</taxon>
        <taxon>Fungi</taxon>
        <taxon>Dikarya</taxon>
        <taxon>Ascomycota</taxon>
        <taxon>Pezizomycotina</taxon>
        <taxon>Eurotiomycetes</taxon>
        <taxon>Eurotiomycetidae</taxon>
        <taxon>Onygenales</taxon>
        <taxon>Ajellomycetaceae</taxon>
        <taxon>Blastomyces</taxon>
    </lineage>
</organism>